<sequence length="655" mass="75602">MLKVKNDLDLPIHDWLLQNSSDAIIFVDKAGKIAAANRSAATLLNFDLEPEINIDDYLDFEVLMKPNNKEIMIRTNKKPEKLVLMRSIQIDDHVCVMLREGGLKASKESMAYSLNQMVNGPYEGIILHDKGKIIDCDHAFASMLGYDRFDLIGNSIFELVHHEDQEKLAYNIKISHESPYPLRGLKIDGTVIYVEILPEEFHQNDQNLRMAIVRNVTERVENEKQIEFMAYYDELTDLPNRNYFQKVLQDEIHSMNKDNRKLAVHFVDLDYFKHINDTLGYQFGDKLLKSCADRLKKFLEEDVFLARMTSDEFLILQRNISTDDEAKKFAKQVIDLFKQPLDVDGYEIYTSVSVGISIYPDLAQGAHELIKQADSAMYVIKEHNRNDFQIFESSLTEGFKERLTLETELHKAIQDNDFELYYQPQIDIKTNQVIGLEALCRWNHLEKGFISPSEFIPLAEKTGLIVQIGDWVIREACRQNKAWQKEGLPKVKVSVNLSAKQFLQKDLVEKIKLVLEETQLDPEYLELEITESMAMTNEKFIIETLKGFQSLGVKVALDDFGTGYSSLKYLSQFPLSKIKIDRLFIMNQSEQNKAIVKTIIHLSHALNLRVIAEGVEKEEDVNFITAENCDEMQGFYFSKAIPDNQVKKLLFLYNS</sequence>
<dbReference type="SUPFAM" id="SSF141868">
    <property type="entry name" value="EAL domain-like"/>
    <property type="match status" value="1"/>
</dbReference>
<evidence type="ECO:0000259" key="2">
    <source>
        <dbReference type="PROSITE" id="PS50883"/>
    </source>
</evidence>
<accession>A0A2I0QWH8</accession>
<dbReference type="Pfam" id="PF13426">
    <property type="entry name" value="PAS_9"/>
    <property type="match status" value="1"/>
</dbReference>
<dbReference type="Pfam" id="PF13188">
    <property type="entry name" value="PAS_8"/>
    <property type="match status" value="1"/>
</dbReference>
<keyword evidence="5" id="KW-1185">Reference proteome</keyword>
<organism evidence="4 5">
    <name type="scientific">Halalkalibacillus sediminis</name>
    <dbReference type="NCBI Taxonomy" id="2018042"/>
    <lineage>
        <taxon>Bacteria</taxon>
        <taxon>Bacillati</taxon>
        <taxon>Bacillota</taxon>
        <taxon>Bacilli</taxon>
        <taxon>Bacillales</taxon>
        <taxon>Bacillaceae</taxon>
        <taxon>Halalkalibacillus</taxon>
    </lineage>
</organism>
<protein>
    <submittedName>
        <fullName evidence="4">Diguanylate cyclase</fullName>
    </submittedName>
</protein>
<dbReference type="PROSITE" id="PS50883">
    <property type="entry name" value="EAL"/>
    <property type="match status" value="1"/>
</dbReference>
<dbReference type="CDD" id="cd01949">
    <property type="entry name" value="GGDEF"/>
    <property type="match status" value="1"/>
</dbReference>
<dbReference type="NCBIfam" id="TIGR00254">
    <property type="entry name" value="GGDEF"/>
    <property type="match status" value="1"/>
</dbReference>
<evidence type="ECO:0000259" key="1">
    <source>
        <dbReference type="PROSITE" id="PS50112"/>
    </source>
</evidence>
<dbReference type="InterPro" id="IPR043128">
    <property type="entry name" value="Rev_trsase/Diguanyl_cyclase"/>
</dbReference>
<name>A0A2I0QWH8_9BACI</name>
<dbReference type="SMART" id="SM00052">
    <property type="entry name" value="EAL"/>
    <property type="match status" value="1"/>
</dbReference>
<dbReference type="SUPFAM" id="SSF55073">
    <property type="entry name" value="Nucleotide cyclase"/>
    <property type="match status" value="1"/>
</dbReference>
<evidence type="ECO:0000313" key="5">
    <source>
        <dbReference type="Proteomes" id="UP000243524"/>
    </source>
</evidence>
<dbReference type="Proteomes" id="UP000243524">
    <property type="component" value="Unassembled WGS sequence"/>
</dbReference>
<dbReference type="InterPro" id="IPR052155">
    <property type="entry name" value="Biofilm_reg_signaling"/>
</dbReference>
<dbReference type="Gene3D" id="3.20.20.450">
    <property type="entry name" value="EAL domain"/>
    <property type="match status" value="1"/>
</dbReference>
<dbReference type="PROSITE" id="PS50887">
    <property type="entry name" value="GGDEF"/>
    <property type="match status" value="1"/>
</dbReference>
<feature type="domain" description="PAS" evidence="1">
    <location>
        <begin position="125"/>
        <end position="179"/>
    </location>
</feature>
<dbReference type="RefSeq" id="WP_101330194.1">
    <property type="nucleotide sequence ID" value="NZ_PJNH01000001.1"/>
</dbReference>
<dbReference type="OrthoDB" id="9759607at2"/>
<dbReference type="InterPro" id="IPR035965">
    <property type="entry name" value="PAS-like_dom_sf"/>
</dbReference>
<dbReference type="PANTHER" id="PTHR44757:SF2">
    <property type="entry name" value="BIOFILM ARCHITECTURE MAINTENANCE PROTEIN MBAA"/>
    <property type="match status" value="1"/>
</dbReference>
<dbReference type="Gene3D" id="3.30.70.270">
    <property type="match status" value="1"/>
</dbReference>
<dbReference type="InterPro" id="IPR000160">
    <property type="entry name" value="GGDEF_dom"/>
</dbReference>
<dbReference type="InterPro" id="IPR001633">
    <property type="entry name" value="EAL_dom"/>
</dbReference>
<dbReference type="CDD" id="cd00130">
    <property type="entry name" value="PAS"/>
    <property type="match status" value="1"/>
</dbReference>
<dbReference type="InterPro" id="IPR000014">
    <property type="entry name" value="PAS"/>
</dbReference>
<feature type="domain" description="EAL" evidence="2">
    <location>
        <begin position="402"/>
        <end position="654"/>
    </location>
</feature>
<evidence type="ECO:0000259" key="3">
    <source>
        <dbReference type="PROSITE" id="PS50887"/>
    </source>
</evidence>
<dbReference type="Gene3D" id="3.30.450.20">
    <property type="entry name" value="PAS domain"/>
    <property type="match status" value="1"/>
</dbReference>
<feature type="domain" description="GGDEF" evidence="3">
    <location>
        <begin position="260"/>
        <end position="393"/>
    </location>
</feature>
<dbReference type="Pfam" id="PF00990">
    <property type="entry name" value="GGDEF"/>
    <property type="match status" value="1"/>
</dbReference>
<comment type="caution">
    <text evidence="4">The sequence shown here is derived from an EMBL/GenBank/DDBJ whole genome shotgun (WGS) entry which is preliminary data.</text>
</comment>
<dbReference type="PROSITE" id="PS50112">
    <property type="entry name" value="PAS"/>
    <property type="match status" value="1"/>
</dbReference>
<dbReference type="NCBIfam" id="TIGR00229">
    <property type="entry name" value="sensory_box"/>
    <property type="match status" value="1"/>
</dbReference>
<dbReference type="PANTHER" id="PTHR44757">
    <property type="entry name" value="DIGUANYLATE CYCLASE DGCP"/>
    <property type="match status" value="1"/>
</dbReference>
<dbReference type="InterPro" id="IPR035919">
    <property type="entry name" value="EAL_sf"/>
</dbReference>
<gene>
    <name evidence="4" type="ORF">CEY16_01450</name>
</gene>
<dbReference type="Pfam" id="PF00563">
    <property type="entry name" value="EAL"/>
    <property type="match status" value="1"/>
</dbReference>
<dbReference type="SUPFAM" id="SSF55785">
    <property type="entry name" value="PYP-like sensor domain (PAS domain)"/>
    <property type="match status" value="1"/>
</dbReference>
<dbReference type="FunFam" id="3.20.20.450:FF:000001">
    <property type="entry name" value="Cyclic di-GMP phosphodiesterase yahA"/>
    <property type="match status" value="1"/>
</dbReference>
<proteinExistence type="predicted"/>
<dbReference type="AlphaFoldDB" id="A0A2I0QWH8"/>
<dbReference type="InterPro" id="IPR029787">
    <property type="entry name" value="Nucleotide_cyclase"/>
</dbReference>
<dbReference type="SMART" id="SM00091">
    <property type="entry name" value="PAS"/>
    <property type="match status" value="2"/>
</dbReference>
<dbReference type="EMBL" id="PJNH01000001">
    <property type="protein sequence ID" value="PKR78450.1"/>
    <property type="molecule type" value="Genomic_DNA"/>
</dbReference>
<evidence type="ECO:0000313" key="4">
    <source>
        <dbReference type="EMBL" id="PKR78450.1"/>
    </source>
</evidence>
<dbReference type="CDD" id="cd01948">
    <property type="entry name" value="EAL"/>
    <property type="match status" value="1"/>
</dbReference>
<reference evidence="4 5" key="1">
    <citation type="submission" date="2017-06" db="EMBL/GenBank/DDBJ databases">
        <title>the draft geome sequence of Illustriluteabacillus marina B3227.</title>
        <authorList>
            <person name="He R.-H."/>
            <person name="Du Z.-J."/>
        </authorList>
    </citation>
    <scope>NUCLEOTIDE SEQUENCE [LARGE SCALE GENOMIC DNA]</scope>
    <source>
        <strain evidence="4 5">B3227</strain>
    </source>
</reference>
<dbReference type="SMART" id="SM00267">
    <property type="entry name" value="GGDEF"/>
    <property type="match status" value="1"/>
</dbReference>